<dbReference type="RefSeq" id="WP_230527751.1">
    <property type="nucleotide sequence ID" value="NZ_JAJGAK010000003.1"/>
</dbReference>
<reference evidence="2" key="1">
    <citation type="submission" date="2021-10" db="EMBL/GenBank/DDBJ databases">
        <authorList>
            <person name="Lyu M."/>
            <person name="Wang X."/>
            <person name="Meng X."/>
            <person name="Xu K."/>
        </authorList>
    </citation>
    <scope>NUCLEOTIDE SEQUENCE</scope>
    <source>
        <strain evidence="2">A6</strain>
    </source>
</reference>
<sequence length="58" mass="6561">MRALFAEFRNSFIRVAVLYYAIPAAVLCGAWLAFWRLANAFANDEPLEIAPGYKIKLP</sequence>
<name>A0ABS8JK35_9GAMM</name>
<evidence type="ECO:0000256" key="1">
    <source>
        <dbReference type="SAM" id="Phobius"/>
    </source>
</evidence>
<dbReference type="Proteomes" id="UP001165293">
    <property type="component" value="Unassembled WGS sequence"/>
</dbReference>
<evidence type="ECO:0000313" key="2">
    <source>
        <dbReference type="EMBL" id="MCC8363959.1"/>
    </source>
</evidence>
<keyword evidence="1" id="KW-0812">Transmembrane</keyword>
<comment type="caution">
    <text evidence="2">The sequence shown here is derived from an EMBL/GenBank/DDBJ whole genome shotgun (WGS) entry which is preliminary data.</text>
</comment>
<organism evidence="2 3">
    <name type="scientific">Noviluteimonas lactosilytica</name>
    <dbReference type="NCBI Taxonomy" id="2888523"/>
    <lineage>
        <taxon>Bacteria</taxon>
        <taxon>Pseudomonadati</taxon>
        <taxon>Pseudomonadota</taxon>
        <taxon>Gammaproteobacteria</taxon>
        <taxon>Lysobacterales</taxon>
        <taxon>Lysobacteraceae</taxon>
        <taxon>Noviluteimonas</taxon>
    </lineage>
</organism>
<accession>A0ABS8JK35</accession>
<keyword evidence="1" id="KW-0472">Membrane</keyword>
<proteinExistence type="predicted"/>
<keyword evidence="1" id="KW-1133">Transmembrane helix</keyword>
<feature type="transmembrane region" description="Helical" evidence="1">
    <location>
        <begin position="12"/>
        <end position="34"/>
    </location>
</feature>
<protein>
    <submittedName>
        <fullName evidence="2">Uncharacterized protein</fullName>
    </submittedName>
</protein>
<evidence type="ECO:0000313" key="3">
    <source>
        <dbReference type="Proteomes" id="UP001165293"/>
    </source>
</evidence>
<gene>
    <name evidence="2" type="ORF">LK996_12845</name>
</gene>
<keyword evidence="3" id="KW-1185">Reference proteome</keyword>
<dbReference type="EMBL" id="JAJGAK010000003">
    <property type="protein sequence ID" value="MCC8363959.1"/>
    <property type="molecule type" value="Genomic_DNA"/>
</dbReference>